<organism evidence="1 2">
    <name type="scientific">Effrenium voratum</name>
    <dbReference type="NCBI Taxonomy" id="2562239"/>
    <lineage>
        <taxon>Eukaryota</taxon>
        <taxon>Sar</taxon>
        <taxon>Alveolata</taxon>
        <taxon>Dinophyceae</taxon>
        <taxon>Suessiales</taxon>
        <taxon>Symbiodiniaceae</taxon>
        <taxon>Effrenium</taxon>
    </lineage>
</organism>
<keyword evidence="2" id="KW-1185">Reference proteome</keyword>
<name>A0AA36HWZ0_9DINO</name>
<dbReference type="Gene3D" id="3.40.50.150">
    <property type="entry name" value="Vaccinia Virus protein VP39"/>
    <property type="match status" value="1"/>
</dbReference>
<evidence type="ECO:0000313" key="2">
    <source>
        <dbReference type="Proteomes" id="UP001178507"/>
    </source>
</evidence>
<dbReference type="AlphaFoldDB" id="A0AA36HWZ0"/>
<comment type="caution">
    <text evidence="1">The sequence shown here is derived from an EMBL/GenBank/DDBJ whole genome shotgun (WGS) entry which is preliminary data.</text>
</comment>
<sequence length="358" mass="40088">MRISWWLPILTAGSPEELWAGLQHATGFSNAELAHLAKELQGLEPSQRELWQRKVRCTSGTCAPEAASRLVAGLGETGRLPARVFELFPGDPLYEYWKESDRTGFHSWVHFDVDEEAEESLEALIPEGQPLASSRLQASNFTWRAKRLIRTLLGPASETFGSLGRCLEWDTPFYIIKAFARLCFRFDILQYADSRAGLFEDMKVHAKGTRLMSLDVLHPPSWMPNDYGLVVCLFVLEHVPDPHLAMKGIASLLHAGGFLLLGAPFVDGVHGCPDDFFRYTPRGLRRVAEVAGLEVLLEFSPGNAAAAAGELMGMRSSYWSTEDLLRDSDTHPVNVFLLARKPLRPGHRRPWARHNATR</sequence>
<dbReference type="InterPro" id="IPR029063">
    <property type="entry name" value="SAM-dependent_MTases_sf"/>
</dbReference>
<dbReference type="SUPFAM" id="SSF53335">
    <property type="entry name" value="S-adenosyl-L-methionine-dependent methyltransferases"/>
    <property type="match status" value="1"/>
</dbReference>
<dbReference type="Proteomes" id="UP001178507">
    <property type="component" value="Unassembled WGS sequence"/>
</dbReference>
<protein>
    <submittedName>
        <fullName evidence="1">Uncharacterized protein</fullName>
    </submittedName>
</protein>
<dbReference type="EMBL" id="CAUJNA010000424">
    <property type="protein sequence ID" value="CAJ1376857.1"/>
    <property type="molecule type" value="Genomic_DNA"/>
</dbReference>
<accession>A0AA36HWZ0</accession>
<gene>
    <name evidence="1" type="ORF">EVOR1521_LOCUS5810</name>
</gene>
<proteinExistence type="predicted"/>
<reference evidence="1" key="1">
    <citation type="submission" date="2023-08" db="EMBL/GenBank/DDBJ databases">
        <authorList>
            <person name="Chen Y."/>
            <person name="Shah S."/>
            <person name="Dougan E. K."/>
            <person name="Thang M."/>
            <person name="Chan C."/>
        </authorList>
    </citation>
    <scope>NUCLEOTIDE SEQUENCE</scope>
</reference>
<evidence type="ECO:0000313" key="1">
    <source>
        <dbReference type="EMBL" id="CAJ1376857.1"/>
    </source>
</evidence>